<dbReference type="InterPro" id="IPR011050">
    <property type="entry name" value="Pectin_lyase_fold/virulence"/>
</dbReference>
<organism evidence="3 4">
    <name type="scientific">Candidatus Rhabdochlamydia porcellionis</name>
    <dbReference type="NCBI Taxonomy" id="225148"/>
    <lineage>
        <taxon>Bacteria</taxon>
        <taxon>Pseudomonadati</taxon>
        <taxon>Chlamydiota</taxon>
        <taxon>Chlamydiia</taxon>
        <taxon>Parachlamydiales</taxon>
        <taxon>Candidatus Rhabdochlamydiaceae</taxon>
        <taxon>Candidatus Rhabdochlamydia</taxon>
    </lineage>
</organism>
<accession>A0ABX8YZT3</accession>
<protein>
    <submittedName>
        <fullName evidence="3">Hemagglutination activity domain</fullName>
    </submittedName>
</protein>
<proteinExistence type="predicted"/>
<dbReference type="InterPro" id="IPR050909">
    <property type="entry name" value="Bact_Autotransporter_VF"/>
</dbReference>
<dbReference type="Pfam" id="PF05860">
    <property type="entry name" value="TPS"/>
    <property type="match status" value="1"/>
</dbReference>
<dbReference type="Gene3D" id="2.160.20.10">
    <property type="entry name" value="Single-stranded right-handed beta-helix, Pectin lyase-like"/>
    <property type="match status" value="1"/>
</dbReference>
<reference evidence="3 4" key="1">
    <citation type="submission" date="2020-01" db="EMBL/GenBank/DDBJ databases">
        <authorList>
            <person name="Sixt B."/>
            <person name="Schulz F."/>
            <person name="Kostanjsek R."/>
            <person name="Koestlbacher S."/>
            <person name="Collingro A."/>
            <person name="Toenshoff E."/>
            <person name="Horn M."/>
        </authorList>
    </citation>
    <scope>NUCLEOTIDE SEQUENCE [LARGE SCALE GENOMIC DNA]</scope>
    <source>
        <strain evidence="3 4">15C</strain>
    </source>
</reference>
<dbReference type="SMART" id="SM00912">
    <property type="entry name" value="Haemagg_act"/>
    <property type="match status" value="1"/>
</dbReference>
<dbReference type="Proteomes" id="UP000822862">
    <property type="component" value="Chromosome"/>
</dbReference>
<gene>
    <name evidence="3" type="ORF">RHAB15C_0000800</name>
</gene>
<sequence length="1014" mass="106721">MKKIVFSLLLYSITAYAAPEGFELISGQASPPQVDSQGQMHIQSTQDSVVHWDSFSLTPQEVLIFDQAQEASRILNRVVGSDPSEILGKIQSNGIVYLINQNGILIGPGGVIETAGFLASTLDSITQDLFAKSTLEFFSEHPGSIVNLGTISCPLGQVTLLAQNIDNQGNINGSVNAVACTQATLQIDNQRVFIQTNQQLDTPDNLQSLNTSIQKNLYAHAIKHSGKISNPIIATQEGSVYLFAQKTEVTGEIEAFDIQLLGKEVLLKEQAIIDASSDTQGGNILIGGGYKGQDPQISLADHVLIESQVQIQADAKYAGNGGEIIIWSKENTEFLGNLSAKGGSLEGDGGFAEISGKQSLSFNGRVDLTAAHGKVGNLLIDPDILNITPSGTDPATGQIFPTNGTANVSGSSIAIALNSANLILQANASINILDSINSTSSNDLTLQGGSIFSLSSTPSQITLSGGNFQAVFNDEDSFNAPTDGRNSFELSNIQIRTNGGNIDIQQGNFASQYRGMIVISRGSMLDTAGGSLTCTLHPNNNDSQGQGILVADSTITAGDCILNGAGRSGIVFQSSTLTAASILATGVAKEDRLEGIILESNSTWTASTGEIVLNGQAENTNGTGISVDSSEIRALNNSVTLHCNVGSIELDDGVVSCGGDGVLMVNSPQDCRLLASFTGSTMRVNSGIANFTVGRDLVLTSGSLTGTSSATIGSENANLTGGSLQFDIGRNVSLTSNNQLNHALIGYGDLDTLSNVTGDILFNHVGGDMTLMANNGFAQIGHLSGGSGSNTLNGDISLIVDGSISVIGSSSRAASYAQIGHGSSDAPFTTTGQLTAIAGKNIIMQSNVGSANIVNAGGDITLVADNIFPVAPLIGSGFFSINSNLSASGEVRIYTAARSQNQINDLINGSPFVPGTLFVDTNEEKWAVYYPGGIYGGGPFTIYYKDGTIEAIEEVFQLSVDQAELSNIVQSFRMENTPIYQANLDYFSEREWLFFDPYRRILRYRTNLRYFIGH</sequence>
<dbReference type="NCBIfam" id="TIGR01901">
    <property type="entry name" value="adhes_NPXG"/>
    <property type="match status" value="1"/>
</dbReference>
<dbReference type="PANTHER" id="PTHR12338:SF5">
    <property type="entry name" value="ANTIGEN 43-RELATED"/>
    <property type="match status" value="1"/>
</dbReference>
<dbReference type="RefSeq" id="WP_194845389.1">
    <property type="nucleotide sequence ID" value="NZ_CP075585.1"/>
</dbReference>
<dbReference type="InterPro" id="IPR012334">
    <property type="entry name" value="Pectin_lyas_fold"/>
</dbReference>
<keyword evidence="1" id="KW-0732">Signal</keyword>
<keyword evidence="4" id="KW-1185">Reference proteome</keyword>
<feature type="chain" id="PRO_5045698840" evidence="1">
    <location>
        <begin position="18"/>
        <end position="1014"/>
    </location>
</feature>
<reference evidence="3 4" key="2">
    <citation type="submission" date="2021-05" db="EMBL/GenBank/DDBJ databases">
        <title>Ecology and evolution of chlamydial symbionts of arthropods.</title>
        <authorList>
            <person name="Halter T."/>
            <person name="Sixt B.S."/>
            <person name="Toenshoff E.R."/>
            <person name="Koestlbacher S."/>
            <person name="Schulz F."/>
            <person name="Kostanjsek R."/>
            <person name="Collingro A."/>
            <person name="Hendrickx F."/>
            <person name="Horn M."/>
        </authorList>
    </citation>
    <scope>NUCLEOTIDE SEQUENCE [LARGE SCALE GENOMIC DNA]</scope>
    <source>
        <strain evidence="3 4">15C</strain>
    </source>
</reference>
<evidence type="ECO:0000313" key="3">
    <source>
        <dbReference type="EMBL" id="QZA58919.1"/>
    </source>
</evidence>
<feature type="signal peptide" evidence="1">
    <location>
        <begin position="1"/>
        <end position="17"/>
    </location>
</feature>
<evidence type="ECO:0000256" key="1">
    <source>
        <dbReference type="SAM" id="SignalP"/>
    </source>
</evidence>
<dbReference type="PANTHER" id="PTHR12338">
    <property type="entry name" value="AUTOTRANSPORTER"/>
    <property type="match status" value="1"/>
</dbReference>
<dbReference type="SUPFAM" id="SSF51126">
    <property type="entry name" value="Pectin lyase-like"/>
    <property type="match status" value="1"/>
</dbReference>
<name>A0ABX8YZT3_9BACT</name>
<dbReference type="InterPro" id="IPR008638">
    <property type="entry name" value="FhaB/CdiA-like_TPS"/>
</dbReference>
<feature type="domain" description="Filamentous haemagglutinin FhaB/tRNA nuclease CdiA-like TPS" evidence="2">
    <location>
        <begin position="28"/>
        <end position="128"/>
    </location>
</feature>
<evidence type="ECO:0000259" key="2">
    <source>
        <dbReference type="SMART" id="SM00912"/>
    </source>
</evidence>
<dbReference type="EMBL" id="CP075585">
    <property type="protein sequence ID" value="QZA58919.1"/>
    <property type="molecule type" value="Genomic_DNA"/>
</dbReference>
<evidence type="ECO:0000313" key="4">
    <source>
        <dbReference type="Proteomes" id="UP000822862"/>
    </source>
</evidence>